<evidence type="ECO:0000256" key="2">
    <source>
        <dbReference type="ARBA" id="ARBA00022692"/>
    </source>
</evidence>
<feature type="transmembrane region" description="Helical" evidence="5">
    <location>
        <begin position="160"/>
        <end position="181"/>
    </location>
</feature>
<dbReference type="GO" id="GO:0005886">
    <property type="term" value="C:plasma membrane"/>
    <property type="evidence" value="ECO:0007669"/>
    <property type="project" value="TreeGrafter"/>
</dbReference>
<evidence type="ECO:0000256" key="3">
    <source>
        <dbReference type="ARBA" id="ARBA00022989"/>
    </source>
</evidence>
<comment type="caution">
    <text evidence="7">The sequence shown here is derived from an EMBL/GenBank/DDBJ whole genome shotgun (WGS) entry which is preliminary data.</text>
</comment>
<dbReference type="InterPro" id="IPR004837">
    <property type="entry name" value="NaCa_Exmemb"/>
</dbReference>
<comment type="subcellular location">
    <subcellularLocation>
        <location evidence="1">Membrane</location>
        <topology evidence="1">Multi-pass membrane protein</topology>
    </subcellularLocation>
</comment>
<dbReference type="Proteomes" id="UP000886842">
    <property type="component" value="Unassembled WGS sequence"/>
</dbReference>
<feature type="transmembrane region" description="Helical" evidence="5">
    <location>
        <begin position="193"/>
        <end position="210"/>
    </location>
</feature>
<protein>
    <submittedName>
        <fullName evidence="7">Calcium:proton antiporter</fullName>
    </submittedName>
</protein>
<dbReference type="EMBL" id="DVLP01000413">
    <property type="protein sequence ID" value="HIT76726.1"/>
    <property type="molecule type" value="Genomic_DNA"/>
</dbReference>
<feature type="transmembrane region" description="Helical" evidence="5">
    <location>
        <begin position="370"/>
        <end position="389"/>
    </location>
</feature>
<dbReference type="InterPro" id="IPR052946">
    <property type="entry name" value="Alkaline_pH_Ca-Antiporter"/>
</dbReference>
<evidence type="ECO:0000313" key="7">
    <source>
        <dbReference type="EMBL" id="HIT76726.1"/>
    </source>
</evidence>
<dbReference type="Pfam" id="PF01699">
    <property type="entry name" value="Na_Ca_ex"/>
    <property type="match status" value="2"/>
</dbReference>
<dbReference type="PANTHER" id="PTHR37958:SF1">
    <property type="entry name" value="SODIUM-POTASSIUM_PROTON ANTIPORTER CHAA"/>
    <property type="match status" value="1"/>
</dbReference>
<evidence type="ECO:0000256" key="1">
    <source>
        <dbReference type="ARBA" id="ARBA00004141"/>
    </source>
</evidence>
<dbReference type="GO" id="GO:0015385">
    <property type="term" value="F:sodium:proton antiporter activity"/>
    <property type="evidence" value="ECO:0007669"/>
    <property type="project" value="TreeGrafter"/>
</dbReference>
<feature type="domain" description="Sodium/calcium exchanger membrane region" evidence="6">
    <location>
        <begin position="254"/>
        <end position="388"/>
    </location>
</feature>
<accession>A0A9D1KNP1</accession>
<feature type="transmembrane region" description="Helical" evidence="5">
    <location>
        <begin position="280"/>
        <end position="303"/>
    </location>
</feature>
<keyword evidence="3 5" id="KW-1133">Transmembrane helix</keyword>
<feature type="transmembrane region" description="Helical" evidence="5">
    <location>
        <begin position="315"/>
        <end position="335"/>
    </location>
</feature>
<gene>
    <name evidence="7" type="ORF">IAA98_14185</name>
</gene>
<keyword evidence="2 5" id="KW-0812">Transmembrane</keyword>
<dbReference type="AlphaFoldDB" id="A0A9D1KNP1"/>
<feature type="transmembrane region" description="Helical" evidence="5">
    <location>
        <begin position="248"/>
        <end position="268"/>
    </location>
</feature>
<reference evidence="7" key="2">
    <citation type="journal article" date="2021" name="PeerJ">
        <title>Extensive microbial diversity within the chicken gut microbiome revealed by metagenomics and culture.</title>
        <authorList>
            <person name="Gilroy R."/>
            <person name="Ravi A."/>
            <person name="Getino M."/>
            <person name="Pursley I."/>
            <person name="Horton D.L."/>
            <person name="Alikhan N.F."/>
            <person name="Baker D."/>
            <person name="Gharbi K."/>
            <person name="Hall N."/>
            <person name="Watson M."/>
            <person name="Adriaenssens E.M."/>
            <person name="Foster-Nyarko E."/>
            <person name="Jarju S."/>
            <person name="Secka A."/>
            <person name="Antonio M."/>
            <person name="Oren A."/>
            <person name="Chaudhuri R.R."/>
            <person name="La Ragione R."/>
            <person name="Hildebrand F."/>
            <person name="Pallen M.J."/>
        </authorList>
    </citation>
    <scope>NUCLEOTIDE SEQUENCE</scope>
    <source>
        <strain evidence="7">ChiGjej1B1-24693</strain>
    </source>
</reference>
<evidence type="ECO:0000313" key="8">
    <source>
        <dbReference type="Proteomes" id="UP000886842"/>
    </source>
</evidence>
<evidence type="ECO:0000259" key="6">
    <source>
        <dbReference type="Pfam" id="PF01699"/>
    </source>
</evidence>
<proteinExistence type="predicted"/>
<evidence type="ECO:0000256" key="4">
    <source>
        <dbReference type="ARBA" id="ARBA00023136"/>
    </source>
</evidence>
<feature type="domain" description="Sodium/calcium exchanger membrane region" evidence="6">
    <location>
        <begin position="60"/>
        <end position="212"/>
    </location>
</feature>
<dbReference type="GO" id="GO:0015386">
    <property type="term" value="F:potassium:proton antiporter activity"/>
    <property type="evidence" value="ECO:0007669"/>
    <property type="project" value="TreeGrafter"/>
</dbReference>
<feature type="transmembrane region" description="Helical" evidence="5">
    <location>
        <begin position="21"/>
        <end position="44"/>
    </location>
</feature>
<organism evidence="7 8">
    <name type="scientific">Candidatus Avipropionibacterium avicola</name>
    <dbReference type="NCBI Taxonomy" id="2840701"/>
    <lineage>
        <taxon>Bacteria</taxon>
        <taxon>Bacillati</taxon>
        <taxon>Actinomycetota</taxon>
        <taxon>Actinomycetes</taxon>
        <taxon>Propionibacteriales</taxon>
        <taxon>Propionibacteriaceae</taxon>
        <taxon>Propionibacteriaceae incertae sedis</taxon>
        <taxon>Candidatus Avipropionibacterium</taxon>
    </lineage>
</organism>
<feature type="transmembrane region" description="Helical" evidence="5">
    <location>
        <begin position="126"/>
        <end position="148"/>
    </location>
</feature>
<reference evidence="7" key="1">
    <citation type="submission" date="2020-10" db="EMBL/GenBank/DDBJ databases">
        <authorList>
            <person name="Gilroy R."/>
        </authorList>
    </citation>
    <scope>NUCLEOTIDE SEQUENCE</scope>
    <source>
        <strain evidence="7">ChiGjej1B1-24693</strain>
    </source>
</reference>
<evidence type="ECO:0000256" key="5">
    <source>
        <dbReference type="SAM" id="Phobius"/>
    </source>
</evidence>
<feature type="transmembrane region" description="Helical" evidence="5">
    <location>
        <begin position="91"/>
        <end position="114"/>
    </location>
</feature>
<feature type="transmembrane region" description="Helical" evidence="5">
    <location>
        <begin position="347"/>
        <end position="363"/>
    </location>
</feature>
<name>A0A9D1KNP1_9ACTN</name>
<sequence length="390" mass="40513">MPRTSLQRRDSATSTPPTVRQVLTSPTTLVPMLGAWLVVLLSAILHEPVFTAPFSVAPTVIAFVVVLAAIVTAAFGVVHQAEALAKILGDPYGTLVLTLSVVVVEVILISSVMLGPAESATIARDSLFAVMMIILNAVMGLACLLGGLRHGHQPYNRQGSASYLVMIIALTSLALILPGLLGSSDGTLGTVQAIGLATISALLYAFFLFLQTTRHRDLYVEVETPGPAQTEPTTTTARPRAIIAVRSVLVLATVTPIVLLSHDLAILLDVGIEALGAPPVLSGILIAMIVFTPEAVTAVRAALSGEMQRTINLGLGAFVSTLGLTIPAVLVIGLLTGSSVVLAESPANMLLIGVTLVLSVVSFTSPRTNALLGAVHLAVFAMFVVTVFTP</sequence>
<dbReference type="PANTHER" id="PTHR37958">
    <property type="entry name" value="SODIUM-POTASSIUM/PROTON ANTIPORTER CHAA"/>
    <property type="match status" value="1"/>
</dbReference>
<keyword evidence="4 5" id="KW-0472">Membrane</keyword>
<feature type="transmembrane region" description="Helical" evidence="5">
    <location>
        <begin position="56"/>
        <end position="79"/>
    </location>
</feature>